<dbReference type="InterPro" id="IPR036412">
    <property type="entry name" value="HAD-like_sf"/>
</dbReference>
<evidence type="ECO:0000256" key="2">
    <source>
        <dbReference type="ARBA" id="ARBA00006171"/>
    </source>
</evidence>
<dbReference type="InterPro" id="IPR023214">
    <property type="entry name" value="HAD_sf"/>
</dbReference>
<dbReference type="InterPro" id="IPR051600">
    <property type="entry name" value="Beta-PGM-like"/>
</dbReference>
<evidence type="ECO:0000256" key="1">
    <source>
        <dbReference type="ARBA" id="ARBA00001946"/>
    </source>
</evidence>
<dbReference type="AlphaFoldDB" id="A0A512RN62"/>
<keyword evidence="6" id="KW-1185">Reference proteome</keyword>
<dbReference type="RefSeq" id="WP_146864407.1">
    <property type="nucleotide sequence ID" value="NZ_BKAU01000004.1"/>
</dbReference>
<evidence type="ECO:0000313" key="6">
    <source>
        <dbReference type="Proteomes" id="UP000321436"/>
    </source>
</evidence>
<dbReference type="SFLD" id="SFLDG01129">
    <property type="entry name" value="C1.5:_HAD__Beta-PGM__Phosphata"/>
    <property type="match status" value="1"/>
</dbReference>
<dbReference type="GO" id="GO:0046872">
    <property type="term" value="F:metal ion binding"/>
    <property type="evidence" value="ECO:0007669"/>
    <property type="project" value="UniProtKB-KW"/>
</dbReference>
<dbReference type="SUPFAM" id="SSF56784">
    <property type="entry name" value="HAD-like"/>
    <property type="match status" value="1"/>
</dbReference>
<reference evidence="5 6" key="1">
    <citation type="submission" date="2019-07" db="EMBL/GenBank/DDBJ databases">
        <title>Whole genome shotgun sequence of Chitinophaga cymbidii NBRC 109752.</title>
        <authorList>
            <person name="Hosoyama A."/>
            <person name="Uohara A."/>
            <person name="Ohji S."/>
            <person name="Ichikawa N."/>
        </authorList>
    </citation>
    <scope>NUCLEOTIDE SEQUENCE [LARGE SCALE GENOMIC DNA]</scope>
    <source>
        <strain evidence="5 6">NBRC 109752</strain>
    </source>
</reference>
<evidence type="ECO:0000256" key="4">
    <source>
        <dbReference type="ARBA" id="ARBA00022842"/>
    </source>
</evidence>
<keyword evidence="4" id="KW-0460">Magnesium</keyword>
<comment type="cofactor">
    <cofactor evidence="1">
        <name>Mg(2+)</name>
        <dbReference type="ChEBI" id="CHEBI:18420"/>
    </cofactor>
</comment>
<dbReference type="EMBL" id="BKAU01000004">
    <property type="protein sequence ID" value="GEP97132.1"/>
    <property type="molecule type" value="Genomic_DNA"/>
</dbReference>
<dbReference type="Gene3D" id="1.10.150.240">
    <property type="entry name" value="Putative phosphatase, domain 2"/>
    <property type="match status" value="1"/>
</dbReference>
<comment type="similarity">
    <text evidence="2">Belongs to the HAD-like hydrolase superfamily. CbbY/CbbZ/Gph/YieH family.</text>
</comment>
<evidence type="ECO:0000313" key="5">
    <source>
        <dbReference type="EMBL" id="GEP97132.1"/>
    </source>
</evidence>
<accession>A0A512RN62</accession>
<evidence type="ECO:0000256" key="3">
    <source>
        <dbReference type="ARBA" id="ARBA00022723"/>
    </source>
</evidence>
<dbReference type="CDD" id="cd07526">
    <property type="entry name" value="HAD_BPGM_like"/>
    <property type="match status" value="1"/>
</dbReference>
<gene>
    <name evidence="5" type="ORF">CCY01nite_33920</name>
</gene>
<dbReference type="PANTHER" id="PTHR46193">
    <property type="entry name" value="6-PHOSPHOGLUCONATE PHOSPHATASE"/>
    <property type="match status" value="1"/>
</dbReference>
<dbReference type="Pfam" id="PF13419">
    <property type="entry name" value="HAD_2"/>
    <property type="match status" value="1"/>
</dbReference>
<protein>
    <submittedName>
        <fullName evidence="5">6-phosphogluconate phosphatase</fullName>
    </submittedName>
</protein>
<dbReference type="NCBIfam" id="TIGR01509">
    <property type="entry name" value="HAD-SF-IA-v3"/>
    <property type="match status" value="1"/>
</dbReference>
<name>A0A512RN62_9BACT</name>
<dbReference type="OrthoDB" id="9797743at2"/>
<proteinExistence type="inferred from homology"/>
<dbReference type="Proteomes" id="UP000321436">
    <property type="component" value="Unassembled WGS sequence"/>
</dbReference>
<comment type="caution">
    <text evidence="5">The sequence shown here is derived from an EMBL/GenBank/DDBJ whole genome shotgun (WGS) entry which is preliminary data.</text>
</comment>
<dbReference type="PANTHER" id="PTHR46193:SF10">
    <property type="entry name" value="6-PHOSPHOGLUCONATE PHOSPHATASE"/>
    <property type="match status" value="1"/>
</dbReference>
<organism evidence="5 6">
    <name type="scientific">Chitinophaga cymbidii</name>
    <dbReference type="NCBI Taxonomy" id="1096750"/>
    <lineage>
        <taxon>Bacteria</taxon>
        <taxon>Pseudomonadati</taxon>
        <taxon>Bacteroidota</taxon>
        <taxon>Chitinophagia</taxon>
        <taxon>Chitinophagales</taxon>
        <taxon>Chitinophagaceae</taxon>
        <taxon>Chitinophaga</taxon>
    </lineage>
</organism>
<dbReference type="SFLD" id="SFLDS00003">
    <property type="entry name" value="Haloacid_Dehalogenase"/>
    <property type="match status" value="1"/>
</dbReference>
<dbReference type="InterPro" id="IPR023198">
    <property type="entry name" value="PGP-like_dom2"/>
</dbReference>
<dbReference type="SFLD" id="SFLDG01135">
    <property type="entry name" value="C1.5.6:_HAD__Beta-PGM__Phospha"/>
    <property type="match status" value="1"/>
</dbReference>
<dbReference type="InterPro" id="IPR006439">
    <property type="entry name" value="HAD-SF_hydro_IA"/>
</dbReference>
<dbReference type="Gene3D" id="3.40.50.1000">
    <property type="entry name" value="HAD superfamily/HAD-like"/>
    <property type="match status" value="1"/>
</dbReference>
<keyword evidence="3" id="KW-0479">Metal-binding</keyword>
<dbReference type="InterPro" id="IPR041492">
    <property type="entry name" value="HAD_2"/>
</dbReference>
<sequence length="214" mass="24096">MRKPDCIIFDCDGVLVDSEVIGIRLLLEMTAPYGVSMNEAEALEEFAGRRLKEVIDILQTRTDKPFPEDLEHRFRERSFEVFQQEVEPVEGIKALLDSLTIPFCVASSGPVDKIRLNLTLTGLISYFEDRIFSAYDIHSWKPDPGIFLHAAKEMGFPPERCVVIEDSKAGITAGVKGGFRVFGYAKEHNAKELQNEGATVFYSMHELPQLLKLA</sequence>
<dbReference type="GO" id="GO:0003824">
    <property type="term" value="F:catalytic activity"/>
    <property type="evidence" value="ECO:0007669"/>
    <property type="project" value="UniProtKB-ARBA"/>
</dbReference>